<protein>
    <submittedName>
        <fullName evidence="1">Uncharacterized protein</fullName>
    </submittedName>
</protein>
<dbReference type="EMBL" id="NCKW01010149">
    <property type="protein sequence ID" value="POM65494.1"/>
    <property type="molecule type" value="Genomic_DNA"/>
</dbReference>
<keyword evidence="2" id="KW-1185">Reference proteome</keyword>
<dbReference type="Proteomes" id="UP000237271">
    <property type="component" value="Unassembled WGS sequence"/>
</dbReference>
<organism evidence="1 2">
    <name type="scientific">Phytophthora palmivora</name>
    <dbReference type="NCBI Taxonomy" id="4796"/>
    <lineage>
        <taxon>Eukaryota</taxon>
        <taxon>Sar</taxon>
        <taxon>Stramenopiles</taxon>
        <taxon>Oomycota</taxon>
        <taxon>Peronosporomycetes</taxon>
        <taxon>Peronosporales</taxon>
        <taxon>Peronosporaceae</taxon>
        <taxon>Phytophthora</taxon>
    </lineage>
</organism>
<accession>A0A2P4XIX7</accession>
<reference evidence="1 2" key="1">
    <citation type="journal article" date="2017" name="Genome Biol. Evol.">
        <title>Phytophthora megakarya and P. palmivora, closely related causal agents of cacao black pod rot, underwent increases in genome sizes and gene numbers by different mechanisms.</title>
        <authorList>
            <person name="Ali S.S."/>
            <person name="Shao J."/>
            <person name="Lary D.J."/>
            <person name="Kronmiller B."/>
            <person name="Shen D."/>
            <person name="Strem M.D."/>
            <person name="Amoako-Attah I."/>
            <person name="Akrofi A.Y."/>
            <person name="Begoude B.A."/>
            <person name="Ten Hoopen G.M."/>
            <person name="Coulibaly K."/>
            <person name="Kebe B.I."/>
            <person name="Melnick R.L."/>
            <person name="Guiltinan M.J."/>
            <person name="Tyler B.M."/>
            <person name="Meinhardt L.W."/>
            <person name="Bailey B.A."/>
        </authorList>
    </citation>
    <scope>NUCLEOTIDE SEQUENCE [LARGE SCALE GENOMIC DNA]</scope>
    <source>
        <strain evidence="2">sbr112.9</strain>
    </source>
</reference>
<comment type="caution">
    <text evidence="1">The sequence shown here is derived from an EMBL/GenBank/DDBJ whole genome shotgun (WGS) entry which is preliminary data.</text>
</comment>
<evidence type="ECO:0000313" key="2">
    <source>
        <dbReference type="Proteomes" id="UP000237271"/>
    </source>
</evidence>
<name>A0A2P4XIX7_9STRA</name>
<gene>
    <name evidence="1" type="ORF">PHPALM_18780</name>
</gene>
<dbReference type="OrthoDB" id="106432at2759"/>
<proteinExistence type="predicted"/>
<evidence type="ECO:0000313" key="1">
    <source>
        <dbReference type="EMBL" id="POM65494.1"/>
    </source>
</evidence>
<dbReference type="AlphaFoldDB" id="A0A2P4XIX7"/>
<sequence>MYDIKRQSSQLEATSGKLKQTKVVLGCVDCDDECTRCQSDSEIKKLEKRCTKLEDSVVFHKERERMFLDDLNSIGSLENDELRWLASVENHYA</sequence>